<feature type="domain" description="HTH arsR-type" evidence="5">
    <location>
        <begin position="260"/>
        <end position="332"/>
    </location>
</feature>
<dbReference type="STRING" id="1765722.AT728_21710"/>
<evidence type="ECO:0000313" key="7">
    <source>
        <dbReference type="Proteomes" id="UP000054804"/>
    </source>
</evidence>
<dbReference type="PANTHER" id="PTHR43132">
    <property type="entry name" value="ARSENICAL RESISTANCE OPERON REPRESSOR ARSR-RELATED"/>
    <property type="match status" value="1"/>
</dbReference>
<dbReference type="OrthoDB" id="3808065at2"/>
<keyword evidence="3" id="KW-0804">Transcription</keyword>
<dbReference type="Proteomes" id="UP000054804">
    <property type="component" value="Unassembled WGS sequence"/>
</dbReference>
<dbReference type="RefSeq" id="WP_058846669.1">
    <property type="nucleotide sequence ID" value="NZ_LOCL01000028.1"/>
</dbReference>
<evidence type="ECO:0000256" key="3">
    <source>
        <dbReference type="ARBA" id="ARBA00023163"/>
    </source>
</evidence>
<dbReference type="SUPFAM" id="SSF46785">
    <property type="entry name" value="Winged helix' DNA-binding domain"/>
    <property type="match status" value="1"/>
</dbReference>
<evidence type="ECO:0000259" key="5">
    <source>
        <dbReference type="SMART" id="SM00418"/>
    </source>
</evidence>
<dbReference type="InterPro" id="IPR001845">
    <property type="entry name" value="HTH_ArsR_DNA-bd_dom"/>
</dbReference>
<evidence type="ECO:0000256" key="4">
    <source>
        <dbReference type="SAM" id="MobiDB-lite"/>
    </source>
</evidence>
<gene>
    <name evidence="6" type="ORF">AT728_21710</name>
</gene>
<evidence type="ECO:0000313" key="6">
    <source>
        <dbReference type="EMBL" id="KUF19179.1"/>
    </source>
</evidence>
<dbReference type="GO" id="GO:0003700">
    <property type="term" value="F:DNA-binding transcription factor activity"/>
    <property type="evidence" value="ECO:0007669"/>
    <property type="project" value="InterPro"/>
</dbReference>
<proteinExistence type="predicted"/>
<dbReference type="InterPro" id="IPR036388">
    <property type="entry name" value="WH-like_DNA-bd_sf"/>
</dbReference>
<dbReference type="GO" id="GO:0003677">
    <property type="term" value="F:DNA binding"/>
    <property type="evidence" value="ECO:0007669"/>
    <property type="project" value="UniProtKB-KW"/>
</dbReference>
<dbReference type="PANTHER" id="PTHR43132:SF8">
    <property type="entry name" value="HTH-TYPE TRANSCRIPTIONAL REGULATOR KMTR"/>
    <property type="match status" value="1"/>
</dbReference>
<accession>A0A0W7X8V2</accession>
<keyword evidence="2" id="KW-0238">DNA-binding</keyword>
<keyword evidence="7" id="KW-1185">Reference proteome</keyword>
<dbReference type="Gene3D" id="1.10.10.10">
    <property type="entry name" value="Winged helix-like DNA-binding domain superfamily/Winged helix DNA-binding domain"/>
    <property type="match status" value="1"/>
</dbReference>
<dbReference type="CDD" id="cd00090">
    <property type="entry name" value="HTH_ARSR"/>
    <property type="match status" value="1"/>
</dbReference>
<sequence>MLRIHFTAEDLIRVRVARAPDPLAEAILSLPLLQAAEHPHRPGGAALSGWRERTRRGLRPEMRLLLDLAPAGVGEYTPEVFTHAATPSLTDSLDHTWSLPRRQWRADWRATRLLRPRVPRWVHTLHQGDRAWAQLVRRQLRSYHALAIAPYWAQLLAAAQTERAQRALTSVDAGVDGLLATLHPDISWTPDVLSVPCDMDLDMNLDGRGLLLVPTFFCSQPLVLMDNAEPERPLVLRYPLARSLAESAAIVACGTQSTGEGLIALLGGTRARVLQAVQDPAGTAELARRTGTSAATASHHASILCAAGLLTTRRDGPRVRHALTPLGRALLDGGPGSPAPDAPLHVRRSPAP</sequence>
<reference evidence="6 7" key="1">
    <citation type="submission" date="2015-12" db="EMBL/GenBank/DDBJ databases">
        <title>Draft genome sequence of Streptomyces silvensis ATCC 53525, a producer of novel hormone antagonists.</title>
        <authorList>
            <person name="Johnston C.W."/>
            <person name="Li Y."/>
            <person name="Magarvey N.A."/>
        </authorList>
    </citation>
    <scope>NUCLEOTIDE SEQUENCE [LARGE SCALE GENOMIC DNA]</scope>
    <source>
        <strain evidence="6 7">ATCC 53525</strain>
    </source>
</reference>
<dbReference type="InterPro" id="IPR036390">
    <property type="entry name" value="WH_DNA-bd_sf"/>
</dbReference>
<dbReference type="EMBL" id="LOCL01000028">
    <property type="protein sequence ID" value="KUF19179.1"/>
    <property type="molecule type" value="Genomic_DNA"/>
</dbReference>
<comment type="caution">
    <text evidence="6">The sequence shown here is derived from an EMBL/GenBank/DDBJ whole genome shotgun (WGS) entry which is preliminary data.</text>
</comment>
<organism evidence="6 7">
    <name type="scientific">Streptomyces silvensis</name>
    <dbReference type="NCBI Taxonomy" id="1765722"/>
    <lineage>
        <taxon>Bacteria</taxon>
        <taxon>Bacillati</taxon>
        <taxon>Actinomycetota</taxon>
        <taxon>Actinomycetes</taxon>
        <taxon>Kitasatosporales</taxon>
        <taxon>Streptomycetaceae</taxon>
        <taxon>Streptomyces</taxon>
    </lineage>
</organism>
<dbReference type="InterPro" id="IPR051011">
    <property type="entry name" value="Metal_resp_trans_reg"/>
</dbReference>
<protein>
    <recommendedName>
        <fullName evidence="5">HTH arsR-type domain-containing protein</fullName>
    </recommendedName>
</protein>
<evidence type="ECO:0000256" key="2">
    <source>
        <dbReference type="ARBA" id="ARBA00023125"/>
    </source>
</evidence>
<name>A0A0W7X8V2_9ACTN</name>
<dbReference type="AlphaFoldDB" id="A0A0W7X8V2"/>
<dbReference type="SMART" id="SM00418">
    <property type="entry name" value="HTH_ARSR"/>
    <property type="match status" value="1"/>
</dbReference>
<keyword evidence="1" id="KW-0805">Transcription regulation</keyword>
<evidence type="ECO:0000256" key="1">
    <source>
        <dbReference type="ARBA" id="ARBA00023015"/>
    </source>
</evidence>
<dbReference type="InterPro" id="IPR011991">
    <property type="entry name" value="ArsR-like_HTH"/>
</dbReference>
<feature type="region of interest" description="Disordered" evidence="4">
    <location>
        <begin position="327"/>
        <end position="352"/>
    </location>
</feature>